<dbReference type="KEGG" id="kbs:EPA93_39845"/>
<accession>A0A4P6K1Q4</accession>
<protein>
    <submittedName>
        <fullName evidence="1">Uncharacterized protein</fullName>
    </submittedName>
</protein>
<name>A0A4P6K1Q4_KTERU</name>
<dbReference type="EMBL" id="CP035758">
    <property type="protein sequence ID" value="QBD81802.1"/>
    <property type="molecule type" value="Genomic_DNA"/>
</dbReference>
<proteinExistence type="predicted"/>
<reference evidence="1 2" key="1">
    <citation type="submission" date="2019-01" db="EMBL/GenBank/DDBJ databases">
        <title>Ktedonosporobacter rubrisoli SCAWS-G2.</title>
        <authorList>
            <person name="Huang Y."/>
            <person name="Yan B."/>
        </authorList>
    </citation>
    <scope>NUCLEOTIDE SEQUENCE [LARGE SCALE GENOMIC DNA]</scope>
    <source>
        <strain evidence="1 2">SCAWS-G2</strain>
    </source>
</reference>
<gene>
    <name evidence="1" type="ORF">EPA93_39845</name>
</gene>
<organism evidence="1 2">
    <name type="scientific">Ktedonosporobacter rubrisoli</name>
    <dbReference type="NCBI Taxonomy" id="2509675"/>
    <lineage>
        <taxon>Bacteria</taxon>
        <taxon>Bacillati</taxon>
        <taxon>Chloroflexota</taxon>
        <taxon>Ktedonobacteria</taxon>
        <taxon>Ktedonobacterales</taxon>
        <taxon>Ktedonosporobacteraceae</taxon>
        <taxon>Ktedonosporobacter</taxon>
    </lineage>
</organism>
<dbReference type="Proteomes" id="UP000290365">
    <property type="component" value="Chromosome"/>
</dbReference>
<dbReference type="AlphaFoldDB" id="A0A4P6K1Q4"/>
<evidence type="ECO:0000313" key="2">
    <source>
        <dbReference type="Proteomes" id="UP000290365"/>
    </source>
</evidence>
<dbReference type="OrthoDB" id="157508at2"/>
<sequence length="304" mass="34292">MEEIEELGDLHVQSNVRNPQLVIVAQLLQQIATMQNIDELLRWIAQAIVQFTDAQVVQFWSQQANRVGEYSTDLRTIVCQDVLLPQHFIINFQTEALATRMLQEQHGPTLLQVENIFYSHQAILVKRYGLNYCSGYFIHSRTLLPPMRNDTSTGKIATPLKMAAVFFFRQPPSQKLLFALGYILEHMLQAAKQHGLLCYPAHSSPTTTPLTSLQPSLAELIPQRLTSWHGSPHLSLLFALPSKQARHVHTAIDGQRNIQELAQLTGLDIDTIYTALQELLGQQRIRLCEPGGQPIDSMLLLNAS</sequence>
<keyword evidence="2" id="KW-1185">Reference proteome</keyword>
<dbReference type="RefSeq" id="WP_129892863.1">
    <property type="nucleotide sequence ID" value="NZ_CP035758.1"/>
</dbReference>
<evidence type="ECO:0000313" key="1">
    <source>
        <dbReference type="EMBL" id="QBD81802.1"/>
    </source>
</evidence>